<keyword evidence="1" id="KW-1133">Transmembrane helix</keyword>
<feature type="transmembrane region" description="Helical" evidence="1">
    <location>
        <begin position="374"/>
        <end position="391"/>
    </location>
</feature>
<keyword evidence="1" id="KW-0812">Transmembrane</keyword>
<dbReference type="EMBL" id="CP163443">
    <property type="protein sequence ID" value="XDQ57829.1"/>
    <property type="molecule type" value="Genomic_DNA"/>
</dbReference>
<protein>
    <recommendedName>
        <fullName evidence="3">Glycosyltransferase RgtA/B/C/D-like domain-containing protein</fullName>
    </recommendedName>
</protein>
<dbReference type="AlphaFoldDB" id="A0AB39RXQ7"/>
<dbReference type="RefSeq" id="WP_369250890.1">
    <property type="nucleotide sequence ID" value="NZ_CP163443.1"/>
</dbReference>
<organism evidence="2">
    <name type="scientific">Streptomyces sp. R41</name>
    <dbReference type="NCBI Taxonomy" id="3238632"/>
    <lineage>
        <taxon>Bacteria</taxon>
        <taxon>Bacillati</taxon>
        <taxon>Actinomycetota</taxon>
        <taxon>Actinomycetes</taxon>
        <taxon>Kitasatosporales</taxon>
        <taxon>Streptomycetaceae</taxon>
        <taxon>Streptomyces</taxon>
    </lineage>
</organism>
<name>A0AB39RXQ7_9ACTN</name>
<feature type="transmembrane region" description="Helical" evidence="1">
    <location>
        <begin position="428"/>
        <end position="445"/>
    </location>
</feature>
<feature type="transmembrane region" description="Helical" evidence="1">
    <location>
        <begin position="180"/>
        <end position="196"/>
    </location>
</feature>
<evidence type="ECO:0008006" key="3">
    <source>
        <dbReference type="Google" id="ProtNLM"/>
    </source>
</evidence>
<keyword evidence="1" id="KW-0472">Membrane</keyword>
<evidence type="ECO:0000313" key="2">
    <source>
        <dbReference type="EMBL" id="XDQ57829.1"/>
    </source>
</evidence>
<sequence length="479" mass="51494">MGYIQLFRCERRRWVCGLAAIAVACCLVTIIVFSPGYMSPDSLNQLKQALGKAPLTDWHPPVLALVWQGLIAVTGTPSAMVVAQCVICWATLWVIAWCVWALTDSRPGSLAVLGVGLAPQVLTFVGVVWKDVHMAFALLAACAVALVGKRLPAGRSALRWALLGLGVLFIAYAVLVRKNAILAAIPVFVMLVLALWPKPGRRLWLMSSAALVVAVVVPSTAIAAFARPLQTSQGSQIMMDDLVHVLSVDEVRAAAAAAATTPDFQVRLLFAAKQCERNQTLSDTYISCYPRDATADVTGLAPHADELTSMWTSEIPGHLPAYFQYRLQVFSQLLFRGTYQYQPGISANTLGLKVTHARLEATLQNYVLGAANDLPALFAGWLWLAVALALSIRPGKGTFSMPVRALGISSVAYVLGYLPTLPTADFRYIYWPAIACTLGLLLAWLGRGSTPPPLDTGATESGRIAVRQSVGPKNEQLAG</sequence>
<accession>A0AB39RXQ7</accession>
<gene>
    <name evidence="2" type="ORF">AB5J53_42355</name>
</gene>
<feature type="transmembrane region" description="Helical" evidence="1">
    <location>
        <begin position="157"/>
        <end position="174"/>
    </location>
</feature>
<proteinExistence type="predicted"/>
<feature type="transmembrane region" description="Helical" evidence="1">
    <location>
        <begin position="203"/>
        <end position="226"/>
    </location>
</feature>
<feature type="transmembrane region" description="Helical" evidence="1">
    <location>
        <begin position="403"/>
        <end position="422"/>
    </location>
</feature>
<evidence type="ECO:0000256" key="1">
    <source>
        <dbReference type="SAM" id="Phobius"/>
    </source>
</evidence>
<feature type="transmembrane region" description="Helical" evidence="1">
    <location>
        <begin position="14"/>
        <end position="38"/>
    </location>
</feature>
<feature type="transmembrane region" description="Helical" evidence="1">
    <location>
        <begin position="81"/>
        <end position="102"/>
    </location>
</feature>
<reference evidence="2" key="1">
    <citation type="submission" date="2024-07" db="EMBL/GenBank/DDBJ databases">
        <authorList>
            <person name="Yu S.T."/>
        </authorList>
    </citation>
    <scope>NUCLEOTIDE SEQUENCE</scope>
    <source>
        <strain evidence="2">R41</strain>
    </source>
</reference>